<reference evidence="5" key="1">
    <citation type="submission" date="2016-02" db="EMBL/GenBank/DDBJ databases">
        <authorList>
            <person name="Schultz-Johansen M."/>
            <person name="Glaring M.A."/>
            <person name="Bech P.K."/>
            <person name="Stougaard P."/>
        </authorList>
    </citation>
    <scope>NUCLEOTIDE SEQUENCE [LARGE SCALE GENOMIC DNA]</scope>
    <source>
        <strain evidence="5">S66</strain>
    </source>
</reference>
<evidence type="ECO:0000313" key="5">
    <source>
        <dbReference type="Proteomes" id="UP000070299"/>
    </source>
</evidence>
<dbReference type="InterPro" id="IPR036271">
    <property type="entry name" value="Tet_transcr_reg_TetR-rel_C_sf"/>
</dbReference>
<keyword evidence="1 2" id="KW-0238">DNA-binding</keyword>
<dbReference type="Proteomes" id="UP000070299">
    <property type="component" value="Unassembled WGS sequence"/>
</dbReference>
<dbReference type="InterPro" id="IPR001647">
    <property type="entry name" value="HTH_TetR"/>
</dbReference>
<dbReference type="PRINTS" id="PR00455">
    <property type="entry name" value="HTHTETR"/>
</dbReference>
<dbReference type="AlphaFoldDB" id="A0A136A1A1"/>
<dbReference type="RefSeq" id="WP_068375975.1">
    <property type="nucleotide sequence ID" value="NZ_LSNE01000005.1"/>
</dbReference>
<comment type="caution">
    <text evidence="4">The sequence shown here is derived from an EMBL/GenBank/DDBJ whole genome shotgun (WGS) entry which is preliminary data.</text>
</comment>
<dbReference type="PANTHER" id="PTHR30328:SF54">
    <property type="entry name" value="HTH-TYPE TRANSCRIPTIONAL REPRESSOR SCO4008"/>
    <property type="match status" value="1"/>
</dbReference>
<evidence type="ECO:0000256" key="1">
    <source>
        <dbReference type="ARBA" id="ARBA00023125"/>
    </source>
</evidence>
<organism evidence="4 5">
    <name type="scientific">Paraglaciecola hydrolytica</name>
    <dbReference type="NCBI Taxonomy" id="1799789"/>
    <lineage>
        <taxon>Bacteria</taxon>
        <taxon>Pseudomonadati</taxon>
        <taxon>Pseudomonadota</taxon>
        <taxon>Gammaproteobacteria</taxon>
        <taxon>Alteromonadales</taxon>
        <taxon>Alteromonadaceae</taxon>
        <taxon>Paraglaciecola</taxon>
    </lineage>
</organism>
<evidence type="ECO:0000313" key="4">
    <source>
        <dbReference type="EMBL" id="KXI29012.1"/>
    </source>
</evidence>
<keyword evidence="5" id="KW-1185">Reference proteome</keyword>
<name>A0A136A1A1_9ALTE</name>
<proteinExistence type="predicted"/>
<dbReference type="SUPFAM" id="SSF46689">
    <property type="entry name" value="Homeodomain-like"/>
    <property type="match status" value="1"/>
</dbReference>
<evidence type="ECO:0000259" key="3">
    <source>
        <dbReference type="PROSITE" id="PS50977"/>
    </source>
</evidence>
<dbReference type="GO" id="GO:0003677">
    <property type="term" value="F:DNA binding"/>
    <property type="evidence" value="ECO:0007669"/>
    <property type="project" value="UniProtKB-UniRule"/>
</dbReference>
<dbReference type="OrthoDB" id="6860332at2"/>
<protein>
    <submittedName>
        <fullName evidence="4">Transcriptional regulator</fullName>
    </submittedName>
</protein>
<dbReference type="Gene3D" id="1.10.10.60">
    <property type="entry name" value="Homeodomain-like"/>
    <property type="match status" value="1"/>
</dbReference>
<dbReference type="Pfam" id="PF08362">
    <property type="entry name" value="TetR_C_3"/>
    <property type="match status" value="1"/>
</dbReference>
<sequence length="215" mass="24167">MKQKEYLKDDTIGALNRHKILAAAEQEFALNGFAGTRVQQIADRAQLPKTNVLYYFKSKEGLYLALLEDILSLWNGQFDEATAEDDPATVLANYIRDKMEISRTRPDASKIFALEIINGAPNLSSFFKDQHASWMKDRVNVIQQWIDAGKLAVKDPYYLLFNIWATSQHYADFSAQITGLRGKPMGSEDYADATQNLVELILVGCGLKVPDVNNS</sequence>
<dbReference type="GO" id="GO:0045892">
    <property type="term" value="P:negative regulation of DNA-templated transcription"/>
    <property type="evidence" value="ECO:0007669"/>
    <property type="project" value="InterPro"/>
</dbReference>
<dbReference type="InterPro" id="IPR013573">
    <property type="entry name" value="Tscrpt_reg_YcdC_C"/>
</dbReference>
<evidence type="ECO:0000256" key="2">
    <source>
        <dbReference type="PROSITE-ProRule" id="PRU00335"/>
    </source>
</evidence>
<dbReference type="Gene3D" id="1.10.357.10">
    <property type="entry name" value="Tetracycline Repressor, domain 2"/>
    <property type="match status" value="1"/>
</dbReference>
<dbReference type="InterPro" id="IPR009057">
    <property type="entry name" value="Homeodomain-like_sf"/>
</dbReference>
<dbReference type="SUPFAM" id="SSF48498">
    <property type="entry name" value="Tetracyclin repressor-like, C-terminal domain"/>
    <property type="match status" value="1"/>
</dbReference>
<dbReference type="PROSITE" id="PS50977">
    <property type="entry name" value="HTH_TETR_2"/>
    <property type="match status" value="1"/>
</dbReference>
<accession>A0A136A1A1</accession>
<dbReference type="EMBL" id="LSNE01000005">
    <property type="protein sequence ID" value="KXI29012.1"/>
    <property type="molecule type" value="Genomic_DNA"/>
</dbReference>
<dbReference type="Pfam" id="PF00440">
    <property type="entry name" value="TetR_N"/>
    <property type="match status" value="1"/>
</dbReference>
<dbReference type="STRING" id="1799789.AX660_12645"/>
<gene>
    <name evidence="4" type="ORF">AX660_12645</name>
</gene>
<feature type="DNA-binding region" description="H-T-H motif" evidence="2">
    <location>
        <begin position="37"/>
        <end position="56"/>
    </location>
</feature>
<dbReference type="PANTHER" id="PTHR30328">
    <property type="entry name" value="TRANSCRIPTIONAL REPRESSOR"/>
    <property type="match status" value="1"/>
</dbReference>
<feature type="domain" description="HTH tetR-type" evidence="3">
    <location>
        <begin position="14"/>
        <end position="74"/>
    </location>
</feature>
<dbReference type="InterPro" id="IPR050109">
    <property type="entry name" value="HTH-type_TetR-like_transc_reg"/>
</dbReference>